<gene>
    <name evidence="4" type="ordered locus">TREAZ_1023</name>
</gene>
<dbReference type="SUPFAM" id="SSF53474">
    <property type="entry name" value="alpha/beta-Hydrolases"/>
    <property type="match status" value="1"/>
</dbReference>
<keyword evidence="4" id="KW-0031">Aminopeptidase</keyword>
<dbReference type="PANTHER" id="PTHR43798:SF33">
    <property type="entry name" value="HYDROLASE, PUTATIVE (AFU_ORTHOLOGUE AFUA_2G14860)-RELATED"/>
    <property type="match status" value="1"/>
</dbReference>
<dbReference type="PRINTS" id="PR00111">
    <property type="entry name" value="ABHYDROLASE"/>
</dbReference>
<dbReference type="InterPro" id="IPR000073">
    <property type="entry name" value="AB_hydrolase_1"/>
</dbReference>
<proteinExistence type="inferred from homology"/>
<dbReference type="Gene3D" id="3.40.50.1820">
    <property type="entry name" value="alpha/beta hydrolase"/>
    <property type="match status" value="1"/>
</dbReference>
<dbReference type="PANTHER" id="PTHR43798">
    <property type="entry name" value="MONOACYLGLYCEROL LIPASE"/>
    <property type="match status" value="1"/>
</dbReference>
<organism evidence="4 5">
    <name type="scientific">Leadbettera azotonutricia (strain ATCC BAA-888 / DSM 13862 / ZAS-9)</name>
    <name type="common">Treponema azotonutricium</name>
    <dbReference type="NCBI Taxonomy" id="545695"/>
    <lineage>
        <taxon>Bacteria</taxon>
        <taxon>Pseudomonadati</taxon>
        <taxon>Spirochaetota</taxon>
        <taxon>Spirochaetia</taxon>
        <taxon>Spirochaetales</taxon>
        <taxon>Breznakiellaceae</taxon>
        <taxon>Leadbettera</taxon>
    </lineage>
</organism>
<dbReference type="Proteomes" id="UP000009222">
    <property type="component" value="Chromosome"/>
</dbReference>
<evidence type="ECO:0000256" key="1">
    <source>
        <dbReference type="ARBA" id="ARBA00010088"/>
    </source>
</evidence>
<dbReference type="AlphaFoldDB" id="F5Y861"/>
<dbReference type="GO" id="GO:0006508">
    <property type="term" value="P:proteolysis"/>
    <property type="evidence" value="ECO:0007669"/>
    <property type="project" value="InterPro"/>
</dbReference>
<dbReference type="STRING" id="545695.TREAZ_1023"/>
<dbReference type="EMBL" id="CP001841">
    <property type="protein sequence ID" value="AEF83110.1"/>
    <property type="molecule type" value="Genomic_DNA"/>
</dbReference>
<accession>F5Y861</accession>
<dbReference type="InterPro" id="IPR002410">
    <property type="entry name" value="Peptidase_S33"/>
</dbReference>
<evidence type="ECO:0000313" key="4">
    <source>
        <dbReference type="EMBL" id="AEF83110.1"/>
    </source>
</evidence>
<sequence>MYARVNGIKLFFDVDGKELEPEGNAMKRKPVCFILHGGPGDDHSSYKPALDPLTKYMQLVYIDFRGSGRSDYPDDSTYTVKQNVLDIEALRIYLGLERIAVFGQSYGGIVAQAYGIAYPQSASALMLLTTTSNHRAFERAREELKKRGSPDQIAMAEKYLWPGKFPDNETYLAYYKLFANMYTLKPVNIPAFNEAMGRAVLSYKALNRGFGGDLQSFDFDKELCKISCPCLLIGGRQDWVTPIACTQEMSVLIPDCRTVIIEDSSHIVLGDQYEKTMEAIINFVSERLYCGNLT</sequence>
<keyword evidence="5" id="KW-1185">Reference proteome</keyword>
<dbReference type="GO" id="GO:0004177">
    <property type="term" value="F:aminopeptidase activity"/>
    <property type="evidence" value="ECO:0007669"/>
    <property type="project" value="UniProtKB-KW"/>
</dbReference>
<dbReference type="eggNOG" id="COG2267">
    <property type="taxonomic scope" value="Bacteria"/>
</dbReference>
<keyword evidence="4" id="KW-0645">Protease</keyword>
<comment type="similarity">
    <text evidence="1">Belongs to the peptidase S33 family.</text>
</comment>
<keyword evidence="2" id="KW-0378">Hydrolase</keyword>
<dbReference type="Pfam" id="PF00561">
    <property type="entry name" value="Abhydrolase_1"/>
    <property type="match status" value="1"/>
</dbReference>
<reference evidence="5" key="1">
    <citation type="submission" date="2009-12" db="EMBL/GenBank/DDBJ databases">
        <title>Complete sequence of Treponema azotonutricium strain ZAS-9.</title>
        <authorList>
            <person name="Tetu S.G."/>
            <person name="Matson E."/>
            <person name="Ren Q."/>
            <person name="Seshadri R."/>
            <person name="Elbourne L."/>
            <person name="Hassan K.A."/>
            <person name="Durkin A."/>
            <person name="Radune D."/>
            <person name="Mohamoud Y."/>
            <person name="Shay R."/>
            <person name="Jin S."/>
            <person name="Zhang X."/>
            <person name="Lucey K."/>
            <person name="Ballor N.R."/>
            <person name="Ottesen E."/>
            <person name="Rosenthal R."/>
            <person name="Allen A."/>
            <person name="Leadbetter J.R."/>
            <person name="Paulsen I.T."/>
        </authorList>
    </citation>
    <scope>NUCLEOTIDE SEQUENCE [LARGE SCALE GENOMIC DNA]</scope>
    <source>
        <strain evidence="5">ATCC BAA-888 / DSM 13862 / ZAS-9</strain>
    </source>
</reference>
<evidence type="ECO:0000259" key="3">
    <source>
        <dbReference type="Pfam" id="PF00561"/>
    </source>
</evidence>
<feature type="domain" description="AB hydrolase-1" evidence="3">
    <location>
        <begin position="33"/>
        <end position="269"/>
    </location>
</feature>
<name>F5Y861_LEAAZ</name>
<dbReference type="RefSeq" id="WP_015710964.1">
    <property type="nucleotide sequence ID" value="NC_015577.1"/>
</dbReference>
<dbReference type="InterPro" id="IPR029058">
    <property type="entry name" value="AB_hydrolase_fold"/>
</dbReference>
<dbReference type="OrthoDB" id="53505at2"/>
<evidence type="ECO:0000256" key="2">
    <source>
        <dbReference type="ARBA" id="ARBA00022801"/>
    </source>
</evidence>
<dbReference type="PRINTS" id="PR00793">
    <property type="entry name" value="PROAMNOPTASE"/>
</dbReference>
<protein>
    <submittedName>
        <fullName evidence="4">Prolyl aminopeptidase</fullName>
    </submittedName>
</protein>
<reference evidence="4 5" key="2">
    <citation type="journal article" date="2011" name="ISME J.">
        <title>RNA-seq reveals cooperative metabolic interactions between two termite-gut spirochete species in co-culture.</title>
        <authorList>
            <person name="Rosenthal A.Z."/>
            <person name="Matson E.G."/>
            <person name="Eldar A."/>
            <person name="Leadbetter J.R."/>
        </authorList>
    </citation>
    <scope>NUCLEOTIDE SEQUENCE [LARGE SCALE GENOMIC DNA]</scope>
    <source>
        <strain evidence="5">ATCC BAA-888 / DSM 13862 / ZAS-9</strain>
    </source>
</reference>
<dbReference type="HOGENOM" id="CLU_020336_50_0_12"/>
<dbReference type="KEGG" id="taz:TREAZ_1023"/>
<dbReference type="InterPro" id="IPR050266">
    <property type="entry name" value="AB_hydrolase_sf"/>
</dbReference>
<dbReference type="GO" id="GO:0016020">
    <property type="term" value="C:membrane"/>
    <property type="evidence" value="ECO:0007669"/>
    <property type="project" value="TreeGrafter"/>
</dbReference>
<dbReference type="FunCoup" id="F5Y861">
    <property type="interactions" value="262"/>
</dbReference>
<evidence type="ECO:0000313" key="5">
    <source>
        <dbReference type="Proteomes" id="UP000009222"/>
    </source>
</evidence>
<dbReference type="InParanoid" id="F5Y861"/>